<dbReference type="KEGG" id="xau:Xaut_3644"/>
<dbReference type="Pfam" id="PF21821">
    <property type="entry name" value="Dit_like"/>
    <property type="match status" value="1"/>
</dbReference>
<gene>
    <name evidence="3" type="ordered locus">Xaut_3644</name>
</gene>
<dbReference type="Proteomes" id="UP000002417">
    <property type="component" value="Chromosome"/>
</dbReference>
<name>A7ILH9_XANP2</name>
<organism evidence="3 4">
    <name type="scientific">Xanthobacter autotrophicus (strain ATCC BAA-1158 / Py2)</name>
    <dbReference type="NCBI Taxonomy" id="78245"/>
    <lineage>
        <taxon>Bacteria</taxon>
        <taxon>Pseudomonadati</taxon>
        <taxon>Pseudomonadota</taxon>
        <taxon>Alphaproteobacteria</taxon>
        <taxon>Hyphomicrobiales</taxon>
        <taxon>Xanthobacteraceae</taxon>
        <taxon>Xanthobacter</taxon>
    </lineage>
</organism>
<proteinExistence type="predicted"/>
<evidence type="ECO:0000313" key="3">
    <source>
        <dbReference type="EMBL" id="ABS68872.1"/>
    </source>
</evidence>
<feature type="region of interest" description="Disordered" evidence="1">
    <location>
        <begin position="144"/>
        <end position="179"/>
    </location>
</feature>
<dbReference type="eggNOG" id="ENOG502ZB42">
    <property type="taxonomic scope" value="Bacteria"/>
</dbReference>
<dbReference type="OrthoDB" id="9814225at2"/>
<dbReference type="AlphaFoldDB" id="A7ILH9"/>
<reference evidence="3 4" key="1">
    <citation type="submission" date="2007-07" db="EMBL/GenBank/DDBJ databases">
        <title>Complete sequence of chromosome of Xanthobacter autotrophicus Py2.</title>
        <authorList>
            <consortium name="US DOE Joint Genome Institute"/>
            <person name="Copeland A."/>
            <person name="Lucas S."/>
            <person name="Lapidus A."/>
            <person name="Barry K."/>
            <person name="Glavina del Rio T."/>
            <person name="Hammon N."/>
            <person name="Israni S."/>
            <person name="Dalin E."/>
            <person name="Tice H."/>
            <person name="Pitluck S."/>
            <person name="Sims D."/>
            <person name="Brettin T."/>
            <person name="Bruce D."/>
            <person name="Detter J.C."/>
            <person name="Han C."/>
            <person name="Tapia R."/>
            <person name="Brainard J."/>
            <person name="Schmutz J."/>
            <person name="Larimer F."/>
            <person name="Land M."/>
            <person name="Hauser L."/>
            <person name="Kyrpides N."/>
            <person name="Kim E."/>
            <person name="Ensigns S.A."/>
            <person name="Richardson P."/>
        </authorList>
    </citation>
    <scope>NUCLEOTIDE SEQUENCE [LARGE SCALE GENOMIC DNA]</scope>
    <source>
        <strain evidence="4">ATCC BAA-1158 / Py2</strain>
    </source>
</reference>
<dbReference type="HOGENOM" id="CLU_120394_0_0_5"/>
<feature type="domain" description="Dit-like phage tail protein N-terminal" evidence="2">
    <location>
        <begin position="29"/>
        <end position="144"/>
    </location>
</feature>
<dbReference type="InterPro" id="IPR048494">
    <property type="entry name" value="Dit-like_N"/>
</dbReference>
<dbReference type="STRING" id="78245.Xaut_3644"/>
<keyword evidence="4" id="KW-1185">Reference proteome</keyword>
<accession>A7ILH9</accession>
<evidence type="ECO:0000259" key="2">
    <source>
        <dbReference type="Pfam" id="PF21821"/>
    </source>
</evidence>
<evidence type="ECO:0000256" key="1">
    <source>
        <dbReference type="SAM" id="MobiDB-lite"/>
    </source>
</evidence>
<protein>
    <submittedName>
        <fullName evidence="3">Putative bacteriophage protein</fullName>
    </submittedName>
</protein>
<evidence type="ECO:0000313" key="4">
    <source>
        <dbReference type="Proteomes" id="UP000002417"/>
    </source>
</evidence>
<sequence length="179" mass="18591">MVDIVEAVVGTVSQILIGSGRSIGGIKPDIVVEETSRDSLFITNHPVEKGAAISDHAFKMPVECEMRCGWSDSGHFQGYSRAINAALIALQAQRQPFTVVTGKRTYRNMLLAGIEVSTSAGSEYALLVRCLLREVIIVGTSTVSSGSAGTQADAARTGGTTSGGQRQAIPSSAGGIGHA</sequence>
<dbReference type="EMBL" id="CP000781">
    <property type="protein sequence ID" value="ABS68872.1"/>
    <property type="molecule type" value="Genomic_DNA"/>
</dbReference>